<accession>A0ABU6JYF6</accession>
<dbReference type="Gene3D" id="3.30.2010.10">
    <property type="entry name" value="Metalloproteases ('zincins'), catalytic domain"/>
    <property type="match status" value="1"/>
</dbReference>
<evidence type="ECO:0000256" key="2">
    <source>
        <dbReference type="ARBA" id="ARBA00022723"/>
    </source>
</evidence>
<evidence type="ECO:0000256" key="4">
    <source>
        <dbReference type="ARBA" id="ARBA00022833"/>
    </source>
</evidence>
<dbReference type="GO" id="GO:0008237">
    <property type="term" value="F:metallopeptidase activity"/>
    <property type="evidence" value="ECO:0007669"/>
    <property type="project" value="UniProtKB-KW"/>
</dbReference>
<reference evidence="9 10" key="1">
    <citation type="submission" date="2024-01" db="EMBL/GenBank/DDBJ databases">
        <title>Uliginosibacterium soil sp. nov.</title>
        <authorList>
            <person name="Lv Y."/>
        </authorList>
    </citation>
    <scope>NUCLEOTIDE SEQUENCE [LARGE SCALE GENOMIC DNA]</scope>
    <source>
        <strain evidence="9 10">H3</strain>
    </source>
</reference>
<comment type="caution">
    <text evidence="9">The sequence shown here is derived from an EMBL/GenBank/DDBJ whole genome shotgun (WGS) entry which is preliminary data.</text>
</comment>
<comment type="similarity">
    <text evidence="6">Belongs to the peptidase M48 family.</text>
</comment>
<organism evidence="9 10">
    <name type="scientific">Uliginosibacterium silvisoli</name>
    <dbReference type="NCBI Taxonomy" id="3114758"/>
    <lineage>
        <taxon>Bacteria</taxon>
        <taxon>Pseudomonadati</taxon>
        <taxon>Pseudomonadota</taxon>
        <taxon>Betaproteobacteria</taxon>
        <taxon>Rhodocyclales</taxon>
        <taxon>Zoogloeaceae</taxon>
        <taxon>Uliginosibacterium</taxon>
    </lineage>
</organism>
<sequence>MTRPAAPLRALRHLLAGAVLTLTASYATAAGSPCMQVAGPPIPDLRSALVGAQRGIVAAEPGSVPGKVSPAGIQTLRTAYARISQAAKLSPVLLLCDSKQLNAFAGYLRADLPAVAFEAQLLTFLQDNEGEVASVLGHEFAHILLGHALQRARAEAILSRSDASPEQKQLAFSRFSREKESRADEKGFSLAVSLAGYPADSQQNAVGKLLRESGTTHATYLDSHPGWLERKNKATHLSSNQHYIAQARQLGRTQNMRALGELTQTWLQAFPDSGAGWYYRGIYLIRQNKNGSGVTKAFETAVNNYLGSTDLGALAQEDEAEVDYAWLQLCSALFAEGYREESLNCHGRIRSAALREDFARRTFDSHVIVAGDRQNRSDIWLARSASGSKLITNDESIAASNKQYAKLPPTWTAMRFPAANMQDK</sequence>
<dbReference type="RefSeq" id="WP_327597350.1">
    <property type="nucleotide sequence ID" value="NZ_JAYXHS010000001.1"/>
</dbReference>
<dbReference type="EC" id="3.4.24.-" evidence="9"/>
<comment type="cofactor">
    <cofactor evidence="6">
        <name>Zn(2+)</name>
        <dbReference type="ChEBI" id="CHEBI:29105"/>
    </cofactor>
    <text evidence="6">Binds 1 zinc ion per subunit.</text>
</comment>
<evidence type="ECO:0000256" key="6">
    <source>
        <dbReference type="RuleBase" id="RU003983"/>
    </source>
</evidence>
<keyword evidence="5 6" id="KW-0482">Metalloprotease</keyword>
<keyword evidence="7" id="KW-0732">Signal</keyword>
<name>A0ABU6JYF6_9RHOO</name>
<proteinExistence type="inferred from homology"/>
<keyword evidence="3 6" id="KW-0378">Hydrolase</keyword>
<feature type="signal peptide" evidence="7">
    <location>
        <begin position="1"/>
        <end position="29"/>
    </location>
</feature>
<protein>
    <submittedName>
        <fullName evidence="9">M48 family metalloprotease</fullName>
        <ecNumber evidence="9">3.4.24.-</ecNumber>
    </submittedName>
</protein>
<feature type="domain" description="Peptidase M48" evidence="8">
    <location>
        <begin position="91"/>
        <end position="235"/>
    </location>
</feature>
<dbReference type="EMBL" id="JAYXHS010000001">
    <property type="protein sequence ID" value="MEC5384370.1"/>
    <property type="molecule type" value="Genomic_DNA"/>
</dbReference>
<evidence type="ECO:0000313" key="10">
    <source>
        <dbReference type="Proteomes" id="UP001331561"/>
    </source>
</evidence>
<evidence type="ECO:0000256" key="3">
    <source>
        <dbReference type="ARBA" id="ARBA00022801"/>
    </source>
</evidence>
<evidence type="ECO:0000256" key="1">
    <source>
        <dbReference type="ARBA" id="ARBA00022670"/>
    </source>
</evidence>
<evidence type="ECO:0000313" key="9">
    <source>
        <dbReference type="EMBL" id="MEC5384370.1"/>
    </source>
</evidence>
<keyword evidence="1 6" id="KW-0645">Protease</keyword>
<keyword evidence="2" id="KW-0479">Metal-binding</keyword>
<keyword evidence="4 6" id="KW-0862">Zinc</keyword>
<evidence type="ECO:0000256" key="7">
    <source>
        <dbReference type="SAM" id="SignalP"/>
    </source>
</evidence>
<evidence type="ECO:0000256" key="5">
    <source>
        <dbReference type="ARBA" id="ARBA00023049"/>
    </source>
</evidence>
<dbReference type="InterPro" id="IPR051156">
    <property type="entry name" value="Mito/Outer_Membr_Metalloprot"/>
</dbReference>
<evidence type="ECO:0000259" key="8">
    <source>
        <dbReference type="Pfam" id="PF01435"/>
    </source>
</evidence>
<gene>
    <name evidence="9" type="ORF">VVD49_01475</name>
</gene>
<feature type="chain" id="PRO_5046512251" evidence="7">
    <location>
        <begin position="30"/>
        <end position="424"/>
    </location>
</feature>
<dbReference type="PANTHER" id="PTHR22726">
    <property type="entry name" value="METALLOENDOPEPTIDASE OMA1"/>
    <property type="match status" value="1"/>
</dbReference>
<dbReference type="Pfam" id="PF01435">
    <property type="entry name" value="Peptidase_M48"/>
    <property type="match status" value="1"/>
</dbReference>
<dbReference type="InterPro" id="IPR001915">
    <property type="entry name" value="Peptidase_M48"/>
</dbReference>
<keyword evidence="10" id="KW-1185">Reference proteome</keyword>
<dbReference type="Proteomes" id="UP001331561">
    <property type="component" value="Unassembled WGS sequence"/>
</dbReference>
<dbReference type="PANTHER" id="PTHR22726:SF1">
    <property type="entry name" value="METALLOENDOPEPTIDASE OMA1, MITOCHONDRIAL"/>
    <property type="match status" value="1"/>
</dbReference>